<comment type="caution">
    <text evidence="1">The sequence shown here is derived from an EMBL/GenBank/DDBJ whole genome shotgun (WGS) entry which is preliminary data.</text>
</comment>
<dbReference type="GO" id="GO:0016787">
    <property type="term" value="F:hydrolase activity"/>
    <property type="evidence" value="ECO:0007669"/>
    <property type="project" value="UniProtKB-KW"/>
</dbReference>
<reference evidence="1" key="2">
    <citation type="journal article" date="2014" name="ISME J.">
        <title>Microbial stratification in low pH oxic and suboxic macroscopic growths along an acid mine drainage.</title>
        <authorList>
            <person name="Mendez-Garcia C."/>
            <person name="Mesa V."/>
            <person name="Sprenger R.R."/>
            <person name="Richter M."/>
            <person name="Diez M.S."/>
            <person name="Solano J."/>
            <person name="Bargiela R."/>
            <person name="Golyshina O.V."/>
            <person name="Manteca A."/>
            <person name="Ramos J.L."/>
            <person name="Gallego J.R."/>
            <person name="Llorente I."/>
            <person name="Martins Dos Santos V.A."/>
            <person name="Jensen O.N."/>
            <person name="Pelaez A.I."/>
            <person name="Sanchez J."/>
            <person name="Ferrer M."/>
        </authorList>
    </citation>
    <scope>NUCLEOTIDE SEQUENCE</scope>
</reference>
<dbReference type="Gene3D" id="3.40.50.1000">
    <property type="entry name" value="HAD superfamily/HAD-like"/>
    <property type="match status" value="1"/>
</dbReference>
<gene>
    <name evidence="1" type="ORF">B1A_20650</name>
</gene>
<protein>
    <submittedName>
        <fullName evidence="1">Haloacid dehalogenase domain protein hydrolase</fullName>
    </submittedName>
</protein>
<evidence type="ECO:0000313" key="1">
    <source>
        <dbReference type="EMBL" id="EQD29557.1"/>
    </source>
</evidence>
<dbReference type="AlphaFoldDB" id="T0YCS8"/>
<keyword evidence="1" id="KW-0378">Hydrolase</keyword>
<dbReference type="InterPro" id="IPR023214">
    <property type="entry name" value="HAD_sf"/>
</dbReference>
<feature type="non-terminal residue" evidence="1">
    <location>
        <position position="1"/>
    </location>
</feature>
<reference evidence="1" key="1">
    <citation type="submission" date="2013-08" db="EMBL/GenBank/DDBJ databases">
        <authorList>
            <person name="Mendez C."/>
            <person name="Richter M."/>
            <person name="Ferrer M."/>
            <person name="Sanchez J."/>
        </authorList>
    </citation>
    <scope>NUCLEOTIDE SEQUENCE</scope>
</reference>
<sequence length="75" mass="8320">DHYVLIDDKLKILSAVKAQWGGDVTTVFPRQGHYAVDPAILHAFPPADLSVDHISDLLDPPILDRLMSLCKRGSR</sequence>
<organism evidence="1">
    <name type="scientific">mine drainage metagenome</name>
    <dbReference type="NCBI Taxonomy" id="410659"/>
    <lineage>
        <taxon>unclassified sequences</taxon>
        <taxon>metagenomes</taxon>
        <taxon>ecological metagenomes</taxon>
    </lineage>
</organism>
<dbReference type="EMBL" id="AUZX01015244">
    <property type="protein sequence ID" value="EQD29557.1"/>
    <property type="molecule type" value="Genomic_DNA"/>
</dbReference>
<accession>T0YCS8</accession>
<proteinExistence type="predicted"/>
<name>T0YCS8_9ZZZZ</name>